<feature type="signal peptide" evidence="2">
    <location>
        <begin position="1"/>
        <end position="35"/>
    </location>
</feature>
<keyword evidence="1" id="KW-1133">Transmembrane helix</keyword>
<feature type="transmembrane region" description="Helical" evidence="1">
    <location>
        <begin position="808"/>
        <end position="830"/>
    </location>
</feature>
<evidence type="ECO:0008006" key="5">
    <source>
        <dbReference type="Google" id="ProtNLM"/>
    </source>
</evidence>
<keyword evidence="1" id="KW-0812">Transmembrane</keyword>
<feature type="chain" id="PRO_5038953422" description="Ig-like domain-containing protein" evidence="2">
    <location>
        <begin position="36"/>
        <end position="838"/>
    </location>
</feature>
<reference evidence="3" key="1">
    <citation type="journal article" date="2021" name="PeerJ">
        <title>Extensive microbial diversity within the chicken gut microbiome revealed by metagenomics and culture.</title>
        <authorList>
            <person name="Gilroy R."/>
            <person name="Ravi A."/>
            <person name="Getino M."/>
            <person name="Pursley I."/>
            <person name="Horton D.L."/>
            <person name="Alikhan N.F."/>
            <person name="Baker D."/>
            <person name="Gharbi K."/>
            <person name="Hall N."/>
            <person name="Watson M."/>
            <person name="Adriaenssens E.M."/>
            <person name="Foster-Nyarko E."/>
            <person name="Jarju S."/>
            <person name="Secka A."/>
            <person name="Antonio M."/>
            <person name="Oren A."/>
            <person name="Chaudhuri R.R."/>
            <person name="La Ragione R."/>
            <person name="Hildebrand F."/>
            <person name="Pallen M.J."/>
        </authorList>
    </citation>
    <scope>NUCLEOTIDE SEQUENCE</scope>
    <source>
        <strain evidence="3">2189</strain>
    </source>
</reference>
<dbReference type="EMBL" id="DXEW01000020">
    <property type="protein sequence ID" value="HIX50361.1"/>
    <property type="molecule type" value="Genomic_DNA"/>
</dbReference>
<organism evidence="3 4">
    <name type="scientific">Candidatus Borkfalkia faecavium</name>
    <dbReference type="NCBI Taxonomy" id="2838508"/>
    <lineage>
        <taxon>Bacteria</taxon>
        <taxon>Bacillati</taxon>
        <taxon>Bacillota</taxon>
        <taxon>Clostridia</taxon>
        <taxon>Christensenellales</taxon>
        <taxon>Christensenellaceae</taxon>
        <taxon>Candidatus Borkfalkia</taxon>
    </lineage>
</organism>
<evidence type="ECO:0000256" key="1">
    <source>
        <dbReference type="SAM" id="Phobius"/>
    </source>
</evidence>
<comment type="caution">
    <text evidence="3">The sequence shown here is derived from an EMBL/GenBank/DDBJ whole genome shotgun (WGS) entry which is preliminary data.</text>
</comment>
<dbReference type="Proteomes" id="UP000886847">
    <property type="component" value="Unassembled WGS sequence"/>
</dbReference>
<gene>
    <name evidence="3" type="ORF">H9851_03665</name>
</gene>
<evidence type="ECO:0000256" key="2">
    <source>
        <dbReference type="SAM" id="SignalP"/>
    </source>
</evidence>
<accession>A0A9D1W060</accession>
<protein>
    <recommendedName>
        <fullName evidence="5">Ig-like domain-containing protein</fullName>
    </recommendedName>
</protein>
<evidence type="ECO:0000313" key="3">
    <source>
        <dbReference type="EMBL" id="HIX50361.1"/>
    </source>
</evidence>
<feature type="transmembrane region" description="Helical" evidence="1">
    <location>
        <begin position="773"/>
        <end position="796"/>
    </location>
</feature>
<keyword evidence="1" id="KW-0472">Membrane</keyword>
<keyword evidence="2" id="KW-0732">Signal</keyword>
<sequence length="838" mass="89299">MNRVKKNRICIILAAVMAAVCLCLCLRVDMTAAAAATPRYTMTFSGTYKNNSWGADGLTTSISNETSYGLKTGSSAGRKEYMSLTLEGSSTAGSATLSNGGYVTSPRVTITASLEADVSLYRGSRLIASGNTSVSAGVSDGEYRVEVFKENGGGAGYTQWGYELELYSYFNIDTTAPVGTIESGGKAVSSGGSVSEDFSFRAADSGSGVAKLEYREPGSSSWKSYTAGKVISAAGERGEYTFRATDHAGNTSVSSVTLENAHAHHYTAKVMPPTCTTGGYTQYTCTECGDSYTGDRTAALGHDYLSTTSGVSCTTGGTIRFTCSRCGDSYTEDIPATGHSYQSKTVSPTCTSGGYTRHTCTRCGDSYTTNRTQALGHSYTVSSERDPTCTSGSVTVYRCTRCGSTYSDEDSDALGHSYDADVINPTCTAGGYTVFSCRRCSYSYTGNSTAALGHSYKATTTPSSCSTDGYTTYKCIRCGASYTDSPTQATGHSYVAEIVSSTCTERGYTVYTCSKCGDSYRTNETQPLGHTYVISTEGATCTESGVSVYTCTRCGSSYEGGLTAPLGHNYVAEQRPAGCTVEGGTVYTCTRCGDSYNGEPTPPLGHAYISKAVAATCAEGGYVLHTCSRCGDSYQDNETQPLGHNFVTEERPPSCTESSRTVYICQVCGFEKAEETGTYPTGHDYASSVLHAATCTQAGERKFVCDKCGEEYIETIPATGHTYAITDSTTQDGVTIRTYTCSVCGDTFAQELGDQYEEVASYIEYLFEQYRPYMIWVFLATAGVWSIVMGVCFAIAQKHEEKEKAKRMIFNYLIGLVVIFCILVAAPLLVRGIAALVT</sequence>
<evidence type="ECO:0000313" key="4">
    <source>
        <dbReference type="Proteomes" id="UP000886847"/>
    </source>
</evidence>
<name>A0A9D1W060_9FIRM</name>
<proteinExistence type="predicted"/>
<reference evidence="3" key="2">
    <citation type="submission" date="2021-04" db="EMBL/GenBank/DDBJ databases">
        <authorList>
            <person name="Gilroy R."/>
        </authorList>
    </citation>
    <scope>NUCLEOTIDE SEQUENCE</scope>
    <source>
        <strain evidence="3">2189</strain>
    </source>
</reference>
<dbReference type="AlphaFoldDB" id="A0A9D1W060"/>